<proteinExistence type="predicted"/>
<dbReference type="Pfam" id="PF01504">
    <property type="entry name" value="PIP5K"/>
    <property type="match status" value="1"/>
</dbReference>
<dbReference type="FunFam" id="3.30.800.10:FF:000003">
    <property type="entry name" value="Phosphatidylinositol 4-phosphate 5-kinase"/>
    <property type="match status" value="1"/>
</dbReference>
<dbReference type="Gene3D" id="2.20.110.10">
    <property type="entry name" value="Histone H3 K4-specific methyltransferase SET7/9 N-terminal domain"/>
    <property type="match status" value="1"/>
</dbReference>
<dbReference type="EMBL" id="JADCNM010000009">
    <property type="protein sequence ID" value="KAG0469350.1"/>
    <property type="molecule type" value="Genomic_DNA"/>
</dbReference>
<dbReference type="EC" id="2.7.1.68" evidence="1"/>
<dbReference type="Pfam" id="PF02493">
    <property type="entry name" value="MORN"/>
    <property type="match status" value="2"/>
</dbReference>
<dbReference type="GO" id="GO:0016308">
    <property type="term" value="F:1-phosphatidylinositol-4-phosphate 5-kinase activity"/>
    <property type="evidence" value="ECO:0007669"/>
    <property type="project" value="UniProtKB-EC"/>
</dbReference>
<evidence type="ECO:0000313" key="9">
    <source>
        <dbReference type="EMBL" id="KAG0469350.1"/>
    </source>
</evidence>
<evidence type="ECO:0000256" key="1">
    <source>
        <dbReference type="ARBA" id="ARBA00012172"/>
    </source>
</evidence>
<dbReference type="SMART" id="SM00698">
    <property type="entry name" value="MORN"/>
    <property type="match status" value="2"/>
</dbReference>
<dbReference type="OrthoDB" id="70770at2759"/>
<name>A0A835QEW7_VANPL</name>
<keyword evidence="4 7" id="KW-0547">Nucleotide-binding</keyword>
<evidence type="ECO:0000313" key="10">
    <source>
        <dbReference type="Proteomes" id="UP000639772"/>
    </source>
</evidence>
<dbReference type="InterPro" id="IPR023610">
    <property type="entry name" value="PInositol-4/5-P-5/4-kinase"/>
</dbReference>
<evidence type="ECO:0000256" key="7">
    <source>
        <dbReference type="PROSITE-ProRule" id="PRU00781"/>
    </source>
</evidence>
<accession>A0A835QEW7</accession>
<evidence type="ECO:0000256" key="3">
    <source>
        <dbReference type="ARBA" id="ARBA00022737"/>
    </source>
</evidence>
<keyword evidence="2 7" id="KW-0808">Transferase</keyword>
<dbReference type="PANTHER" id="PTHR23086">
    <property type="entry name" value="PHOSPHATIDYLINOSITOL-4-PHOSPHATE 5-KINASE"/>
    <property type="match status" value="1"/>
</dbReference>
<organism evidence="9 10">
    <name type="scientific">Vanilla planifolia</name>
    <name type="common">Vanilla</name>
    <dbReference type="NCBI Taxonomy" id="51239"/>
    <lineage>
        <taxon>Eukaryota</taxon>
        <taxon>Viridiplantae</taxon>
        <taxon>Streptophyta</taxon>
        <taxon>Embryophyta</taxon>
        <taxon>Tracheophyta</taxon>
        <taxon>Spermatophyta</taxon>
        <taxon>Magnoliopsida</taxon>
        <taxon>Liliopsida</taxon>
        <taxon>Asparagales</taxon>
        <taxon>Orchidaceae</taxon>
        <taxon>Vanilloideae</taxon>
        <taxon>Vanilleae</taxon>
        <taxon>Vanilla</taxon>
    </lineage>
</organism>
<dbReference type="Gene3D" id="3.30.810.10">
    <property type="entry name" value="2-Layer Sandwich"/>
    <property type="match status" value="1"/>
</dbReference>
<dbReference type="InterPro" id="IPR027483">
    <property type="entry name" value="PInositol-4-P-4/5-kinase_C_sf"/>
</dbReference>
<evidence type="ECO:0000256" key="4">
    <source>
        <dbReference type="ARBA" id="ARBA00022741"/>
    </source>
</evidence>
<reference evidence="9 10" key="1">
    <citation type="journal article" date="2020" name="Nat. Food">
        <title>A phased Vanilla planifolia genome enables genetic improvement of flavour and production.</title>
        <authorList>
            <person name="Hasing T."/>
            <person name="Tang H."/>
            <person name="Brym M."/>
            <person name="Khazi F."/>
            <person name="Huang T."/>
            <person name="Chambers A.H."/>
        </authorList>
    </citation>
    <scope>NUCLEOTIDE SEQUENCE [LARGE SCALE GENOMIC DNA]</scope>
    <source>
        <tissue evidence="9">Leaf</tissue>
    </source>
</reference>
<dbReference type="Proteomes" id="UP000639772">
    <property type="component" value="Chromosome 9"/>
</dbReference>
<dbReference type="SUPFAM" id="SSF82185">
    <property type="entry name" value="Histone H3 K4-specific methyltransferase SET7/9 N-terminal domain"/>
    <property type="match status" value="1"/>
</dbReference>
<sequence>MCRGVMKWLNGDVFNGHWLDGLEHGLGYYYYSDGSCYVGTWSMGLKDGQGTYYPAGSRLPHHSPSNKSDFCLDWPTYLCPATVKSVGNRNKMLSVNKSVAGRCRIGNVFRHSGRISHRPSSSDGIFDFNDLFGSIRLKDNCVTLCSSDQGDSNIYFKREYIQGVLKMEKLIHRTLLEPENGTKKPSLKPILGHGETIYKGHKNYYLMLNLQLGIRYTVGKITPVPVREVRSSDFGARARIRMYFPKKGSQFTPPHHSIDFHWKDYCPMVFRNLREMFKIDAADYMVSVCGGVGLKELSSPGKSGSIFYLSQDERFVIKTLRKNELKILLKMLPKYYEHVGVHDNTLITKFFGLHRITIKCGHKVRFVVMGNMFCTELRIHQRYDLKGSSHGRSTEADKVNENTTLKDLDLSYVFHLRNHGVNRFSGNCLWIACS</sequence>
<keyword evidence="5 7" id="KW-0418">Kinase</keyword>
<dbReference type="PANTHER" id="PTHR23086:SF25">
    <property type="entry name" value="PHOSPHATIDYLINOSITOL 4-PHOSPHATE 5-KINASE 8"/>
    <property type="match status" value="1"/>
</dbReference>
<gene>
    <name evidence="9" type="ORF">HPP92_018678</name>
</gene>
<dbReference type="GO" id="GO:0005886">
    <property type="term" value="C:plasma membrane"/>
    <property type="evidence" value="ECO:0007669"/>
    <property type="project" value="TreeGrafter"/>
</dbReference>
<dbReference type="AlphaFoldDB" id="A0A835QEW7"/>
<dbReference type="InterPro" id="IPR003409">
    <property type="entry name" value="MORN"/>
</dbReference>
<dbReference type="SUPFAM" id="SSF56104">
    <property type="entry name" value="SAICAR synthase-like"/>
    <property type="match status" value="1"/>
</dbReference>
<dbReference type="InterPro" id="IPR002498">
    <property type="entry name" value="PInositol-4-P-4/5-kinase_core"/>
</dbReference>
<evidence type="ECO:0000256" key="6">
    <source>
        <dbReference type="ARBA" id="ARBA00022840"/>
    </source>
</evidence>
<evidence type="ECO:0000259" key="8">
    <source>
        <dbReference type="PROSITE" id="PS51455"/>
    </source>
</evidence>
<keyword evidence="3" id="KW-0677">Repeat</keyword>
<dbReference type="InterPro" id="IPR027484">
    <property type="entry name" value="PInositol-4-P-5-kinase_N"/>
</dbReference>
<evidence type="ECO:0000256" key="2">
    <source>
        <dbReference type="ARBA" id="ARBA00022679"/>
    </source>
</evidence>
<comment type="caution">
    <text evidence="9">The sequence shown here is derived from an EMBL/GenBank/DDBJ whole genome shotgun (WGS) entry which is preliminary data.</text>
</comment>
<dbReference type="GO" id="GO:0005524">
    <property type="term" value="F:ATP binding"/>
    <property type="evidence" value="ECO:0007669"/>
    <property type="project" value="UniProtKB-UniRule"/>
</dbReference>
<evidence type="ECO:0000256" key="5">
    <source>
        <dbReference type="ARBA" id="ARBA00022777"/>
    </source>
</evidence>
<dbReference type="GO" id="GO:0046854">
    <property type="term" value="P:phosphatidylinositol phosphate biosynthetic process"/>
    <property type="evidence" value="ECO:0007669"/>
    <property type="project" value="TreeGrafter"/>
</dbReference>
<dbReference type="SMART" id="SM00330">
    <property type="entry name" value="PIPKc"/>
    <property type="match status" value="1"/>
</dbReference>
<protein>
    <recommendedName>
        <fullName evidence="1">1-phosphatidylinositol-4-phosphate 5-kinase</fullName>
        <ecNumber evidence="1">2.7.1.68</ecNumber>
    </recommendedName>
</protein>
<keyword evidence="6 7" id="KW-0067">ATP-binding</keyword>
<dbReference type="PROSITE" id="PS51455">
    <property type="entry name" value="PIPK"/>
    <property type="match status" value="1"/>
</dbReference>
<dbReference type="Gene3D" id="3.30.800.10">
    <property type="entry name" value="Phosphatidylinositol Phosphate Kinase II Beta"/>
    <property type="match status" value="1"/>
</dbReference>
<feature type="domain" description="PIPK" evidence="8">
    <location>
        <begin position="200"/>
        <end position="434"/>
    </location>
</feature>